<dbReference type="SUPFAM" id="SSF48403">
    <property type="entry name" value="Ankyrin repeat"/>
    <property type="match status" value="1"/>
</dbReference>
<evidence type="ECO:0000256" key="8">
    <source>
        <dbReference type="ARBA" id="ARBA00022737"/>
    </source>
</evidence>
<dbReference type="GO" id="GO:0090729">
    <property type="term" value="F:toxin activity"/>
    <property type="evidence" value="ECO:0007669"/>
    <property type="project" value="UniProtKB-KW"/>
</dbReference>
<feature type="region of interest" description="Disordered" evidence="13">
    <location>
        <begin position="740"/>
        <end position="780"/>
    </location>
</feature>
<dbReference type="GO" id="GO:0044218">
    <property type="term" value="C:other organism cell membrane"/>
    <property type="evidence" value="ECO:0007669"/>
    <property type="project" value="UniProtKB-KW"/>
</dbReference>
<dbReference type="GO" id="GO:0006887">
    <property type="term" value="P:exocytosis"/>
    <property type="evidence" value="ECO:0007669"/>
    <property type="project" value="UniProtKB-KW"/>
</dbReference>
<evidence type="ECO:0000256" key="1">
    <source>
        <dbReference type="ARBA" id="ARBA00004175"/>
    </source>
</evidence>
<name>A0AAV6V214_9ARAC</name>
<keyword evidence="8" id="KW-0677">Repeat</keyword>
<feature type="repeat" description="ANK" evidence="12">
    <location>
        <begin position="312"/>
        <end position="344"/>
    </location>
</feature>
<dbReference type="Gene3D" id="1.25.40.20">
    <property type="entry name" value="Ankyrin repeat-containing domain"/>
    <property type="match status" value="4"/>
</dbReference>
<keyword evidence="11" id="KW-0472">Membrane</keyword>
<keyword evidence="5" id="KW-1052">Target cell membrane</keyword>
<feature type="region of interest" description="Disordered" evidence="13">
    <location>
        <begin position="705"/>
        <end position="728"/>
    </location>
</feature>
<evidence type="ECO:0000256" key="11">
    <source>
        <dbReference type="ARBA" id="ARBA00023298"/>
    </source>
</evidence>
<evidence type="ECO:0000256" key="7">
    <source>
        <dbReference type="ARBA" id="ARBA00022699"/>
    </source>
</evidence>
<keyword evidence="7" id="KW-0528">Neurotoxin</keyword>
<dbReference type="AlphaFoldDB" id="A0AAV6V214"/>
<dbReference type="GO" id="GO:0005576">
    <property type="term" value="C:extracellular region"/>
    <property type="evidence" value="ECO:0007669"/>
    <property type="project" value="UniProtKB-SubCell"/>
</dbReference>
<feature type="repeat" description="ANK" evidence="12">
    <location>
        <begin position="379"/>
        <end position="411"/>
    </location>
</feature>
<feature type="compositionally biased region" description="Basic and acidic residues" evidence="13">
    <location>
        <begin position="603"/>
        <end position="614"/>
    </location>
</feature>
<keyword evidence="3" id="KW-0268">Exocytosis</keyword>
<keyword evidence="6" id="KW-0800">Toxin</keyword>
<dbReference type="GO" id="GO:0044231">
    <property type="term" value="C:host cell presynaptic membrane"/>
    <property type="evidence" value="ECO:0007669"/>
    <property type="project" value="UniProtKB-KW"/>
</dbReference>
<dbReference type="SMART" id="SM00248">
    <property type="entry name" value="ANK"/>
    <property type="match status" value="12"/>
</dbReference>
<evidence type="ECO:0000256" key="2">
    <source>
        <dbReference type="ARBA" id="ARBA00004613"/>
    </source>
</evidence>
<comment type="subcellular location">
    <subcellularLocation>
        <location evidence="2">Secreted</location>
    </subcellularLocation>
    <subcellularLocation>
        <location evidence="1">Target cell membrane</location>
    </subcellularLocation>
</comment>
<evidence type="ECO:0000256" key="9">
    <source>
        <dbReference type="ARBA" id="ARBA00023028"/>
    </source>
</evidence>
<evidence type="ECO:0000256" key="4">
    <source>
        <dbReference type="ARBA" id="ARBA00022525"/>
    </source>
</evidence>
<evidence type="ECO:0000256" key="12">
    <source>
        <dbReference type="PROSITE-ProRule" id="PRU00023"/>
    </source>
</evidence>
<accession>A0AAV6V214</accession>
<evidence type="ECO:0000313" key="14">
    <source>
        <dbReference type="EMBL" id="KAG8190357.1"/>
    </source>
</evidence>
<dbReference type="InterPro" id="IPR002110">
    <property type="entry name" value="Ankyrin_rpt"/>
</dbReference>
<proteinExistence type="predicted"/>
<evidence type="ECO:0000256" key="5">
    <source>
        <dbReference type="ARBA" id="ARBA00022537"/>
    </source>
</evidence>
<keyword evidence="15" id="KW-1185">Reference proteome</keyword>
<evidence type="ECO:0000256" key="13">
    <source>
        <dbReference type="SAM" id="MobiDB-lite"/>
    </source>
</evidence>
<dbReference type="Pfam" id="PF00023">
    <property type="entry name" value="Ank"/>
    <property type="match status" value="1"/>
</dbReference>
<dbReference type="Proteomes" id="UP000827092">
    <property type="component" value="Unassembled WGS sequence"/>
</dbReference>
<feature type="compositionally biased region" description="Polar residues" evidence="13">
    <location>
        <begin position="585"/>
        <end position="602"/>
    </location>
</feature>
<feature type="repeat" description="ANK" evidence="12">
    <location>
        <begin position="345"/>
        <end position="367"/>
    </location>
</feature>
<dbReference type="PROSITE" id="PS50297">
    <property type="entry name" value="ANK_REP_REGION"/>
    <property type="match status" value="4"/>
</dbReference>
<evidence type="ECO:0000256" key="3">
    <source>
        <dbReference type="ARBA" id="ARBA00022483"/>
    </source>
</evidence>
<dbReference type="PANTHER" id="PTHR24161:SF119">
    <property type="entry name" value="ANKYRIN REPEAT DOMAIN 44"/>
    <property type="match status" value="1"/>
</dbReference>
<keyword evidence="9" id="KW-0638">Presynaptic neurotoxin</keyword>
<dbReference type="PROSITE" id="PS50088">
    <property type="entry name" value="ANK_REPEAT"/>
    <property type="match status" value="7"/>
</dbReference>
<feature type="compositionally biased region" description="Basic and acidic residues" evidence="13">
    <location>
        <begin position="757"/>
        <end position="771"/>
    </location>
</feature>
<protein>
    <submittedName>
        <fullName evidence="14">Uncharacterized protein</fullName>
    </submittedName>
</protein>
<feature type="compositionally biased region" description="Polar residues" evidence="13">
    <location>
        <begin position="713"/>
        <end position="728"/>
    </location>
</feature>
<dbReference type="InterPro" id="IPR036770">
    <property type="entry name" value="Ankyrin_rpt-contain_sf"/>
</dbReference>
<keyword evidence="11" id="KW-1053">Target membrane</keyword>
<dbReference type="EMBL" id="JAFNEN010000185">
    <property type="protein sequence ID" value="KAG8190357.1"/>
    <property type="molecule type" value="Genomic_DNA"/>
</dbReference>
<feature type="region of interest" description="Disordered" evidence="13">
    <location>
        <begin position="585"/>
        <end position="615"/>
    </location>
</feature>
<dbReference type="Pfam" id="PF12796">
    <property type="entry name" value="Ank_2"/>
    <property type="match status" value="3"/>
</dbReference>
<sequence length="930" mass="103849">MELRRPSKQPLHLSPSHHTSLMLACRREDKEDVRAILDRQVRNRTNPGAATQFDRSGKNALHYCAENVNVECARRVLSAAPALLDAPDEEGYTPLHLAVISGNKPMVKYLLTKGADPKAVDSEKHSCVHWATVSGDPDCLDLLINAGADPSTPDIHGAFPVHYAAQMCGPNSEMGNDVRAGLAVLRKLLERGVDVECVDRDGRPPLLWAASGETRASKTYCPSGSSDAILALVKAGADVNAVDQDGLTALHCAASRGHVDCLETLITLSGAEVDKVDESGCSALFYAVTLGHADCTNLLLNFGSQGNRQDKKGRSPAHCGAAKGQLETLKILAHHKANLWLRNAKGDMPLHEAVQSGRKDLVEWLLQQHQGSVNVSNSNGRTPLHIAAITNNVDMCKVLMDYGAFINPIMKNSKNQHLTPLDAALHRGNRGCAKYLNLHGALPASKLLEKRDYNRFTENHLSQTIELSPSTKWRLLRDSSAQTESNFKQTDVQARTVATKSASATAELSRNSSPVEIKNPCTGKNIRCNAVEGSGKPIIAKVYVHTKRSKMKRMTRKPTAYRKDCNGEKLLANDQKRQSVNFQCPDNGASNNQTDIGTPQQTDFEKDVPSRKASEPALYEDPFLPLPEEDTIPKDDFSEFSENKKFAQTLEEAAEQEESQNTLPTLEEPNFGFVHPCDCYPAHQEDVNSCDCNCHEDHAQLLSPNNQRRRSSIRTQESSLDIENHSPLSSIRSLESTIKDSGFSDDLSRCPQMSSSDDDRTGHSDTEETNKKYGRRRKSRRHIARYVVSSGAAENFRLEEDDEKEDEKIAKPRSSSLPQLRKREEHYEVCPRLLNRPTITKEVQRSLKKYQMERRLFYELQELKRKQITSSPYEEKEVIQKILERFRNHVLSPFMSDFEGPLTFRAFEKYLYEQLRKLSMGGRIPKPKVS</sequence>
<dbReference type="PANTHER" id="PTHR24161">
    <property type="entry name" value="ANK_REP_REGION DOMAIN-CONTAINING PROTEIN-RELATED"/>
    <property type="match status" value="1"/>
</dbReference>
<feature type="repeat" description="ANK" evidence="12">
    <location>
        <begin position="279"/>
        <end position="311"/>
    </location>
</feature>
<evidence type="ECO:0000256" key="10">
    <source>
        <dbReference type="ARBA" id="ARBA00023043"/>
    </source>
</evidence>
<comment type="caution">
    <text evidence="14">The sequence shown here is derived from an EMBL/GenBank/DDBJ whole genome shotgun (WGS) entry which is preliminary data.</text>
</comment>
<feature type="repeat" description="ANK" evidence="12">
    <location>
        <begin position="123"/>
        <end position="155"/>
    </location>
</feature>
<gene>
    <name evidence="14" type="ORF">JTE90_022005</name>
</gene>
<reference evidence="14 15" key="1">
    <citation type="journal article" date="2022" name="Nat. Ecol. Evol.">
        <title>A masculinizing supergene underlies an exaggerated male reproductive morph in a spider.</title>
        <authorList>
            <person name="Hendrickx F."/>
            <person name="De Corte Z."/>
            <person name="Sonet G."/>
            <person name="Van Belleghem S.M."/>
            <person name="Kostlbacher S."/>
            <person name="Vangestel C."/>
        </authorList>
    </citation>
    <scope>NUCLEOTIDE SEQUENCE [LARGE SCALE GENOMIC DNA]</scope>
    <source>
        <strain evidence="14">W744_W776</strain>
    </source>
</reference>
<keyword evidence="4" id="KW-0964">Secreted</keyword>
<feature type="region of interest" description="Disordered" evidence="13">
    <location>
        <begin position="798"/>
        <end position="817"/>
    </location>
</feature>
<feature type="repeat" description="ANK" evidence="12">
    <location>
        <begin position="90"/>
        <end position="122"/>
    </location>
</feature>
<organism evidence="14 15">
    <name type="scientific">Oedothorax gibbosus</name>
    <dbReference type="NCBI Taxonomy" id="931172"/>
    <lineage>
        <taxon>Eukaryota</taxon>
        <taxon>Metazoa</taxon>
        <taxon>Ecdysozoa</taxon>
        <taxon>Arthropoda</taxon>
        <taxon>Chelicerata</taxon>
        <taxon>Arachnida</taxon>
        <taxon>Araneae</taxon>
        <taxon>Araneomorphae</taxon>
        <taxon>Entelegynae</taxon>
        <taxon>Araneoidea</taxon>
        <taxon>Linyphiidae</taxon>
        <taxon>Erigoninae</taxon>
        <taxon>Oedothorax</taxon>
    </lineage>
</organism>
<feature type="repeat" description="ANK" evidence="12">
    <location>
        <begin position="245"/>
        <end position="278"/>
    </location>
</feature>
<evidence type="ECO:0000256" key="6">
    <source>
        <dbReference type="ARBA" id="ARBA00022656"/>
    </source>
</evidence>
<dbReference type="PROSITE" id="PS51257">
    <property type="entry name" value="PROKAR_LIPOPROTEIN"/>
    <property type="match status" value="1"/>
</dbReference>
<keyword evidence="10 12" id="KW-0040">ANK repeat</keyword>
<evidence type="ECO:0000313" key="15">
    <source>
        <dbReference type="Proteomes" id="UP000827092"/>
    </source>
</evidence>